<dbReference type="InterPro" id="IPR003593">
    <property type="entry name" value="AAA+_ATPase"/>
</dbReference>
<dbReference type="SMART" id="SM00382">
    <property type="entry name" value="AAA"/>
    <property type="match status" value="1"/>
</dbReference>
<dbReference type="Gene3D" id="3.40.50.300">
    <property type="entry name" value="P-loop containing nucleotide triphosphate hydrolases"/>
    <property type="match status" value="2"/>
</dbReference>
<dbReference type="PANTHER" id="PTHR43788">
    <property type="entry name" value="DNA2/NAM7 HELICASE FAMILY MEMBER"/>
    <property type="match status" value="1"/>
</dbReference>
<evidence type="ECO:0000259" key="3">
    <source>
        <dbReference type="SMART" id="SM00382"/>
    </source>
</evidence>
<name>A0ABM9FLB8_9VIBR</name>
<reference evidence="4" key="1">
    <citation type="submission" date="2022-06" db="EMBL/GenBank/DDBJ databases">
        <authorList>
            <person name="Goudenege D."/>
            <person name="Le Roux F."/>
        </authorList>
    </citation>
    <scope>NUCLEOTIDE SEQUENCE</scope>
    <source>
        <strain evidence="4">12-063</strain>
    </source>
</reference>
<dbReference type="InterPro" id="IPR027417">
    <property type="entry name" value="P-loop_NTPase"/>
</dbReference>
<keyword evidence="2" id="KW-0067">ATP-binding</keyword>
<accession>A0ABM9FLB8</accession>
<dbReference type="Pfam" id="PF13538">
    <property type="entry name" value="UvrD_C_2"/>
    <property type="match status" value="1"/>
</dbReference>
<comment type="caution">
    <text evidence="4">The sequence shown here is derived from an EMBL/GenBank/DDBJ whole genome shotgun (WGS) entry which is preliminary data.</text>
</comment>
<sequence>MRGDKGRGLLRVTSLGYETDDAYVFRAVAVNGDGDRVSAKKYFYVKVLDNALPVLPSVGQIWKINAKTTTSKDVVRGGAELTEVFINAKSARLIVPETENLFTRFIQTEPAFVGVGERIARRLWGKFGVEVYDLLEKKDIERLQCVKGVTEKVAEGLISGWECYENLKQIAWFDKHQIPSGIARNIIKHHKANAITAIEDDPYRLISFGLKFVDVDCLAQNHFGTKLNDYVRLRGAVEQALLVRMHEGHTVSKNENLMPHVESLLGTRELAAQALMAGYENTAFIMSDNGYYHSIGQWIMEQTVARRFAKLATRAIWTHHYDYALDKALEGQTFPLTDRQNEAVRSALSYGLSIIAGGAGTGKTTVLNVVLRAYQALGTDIRAMALSGRATKRISEVTGYPARTITGFLKELESNPLGERALIVIDEASMVDLATMFSLVSNTSSRVRFLLVGDPKQLAPISAGLVLHESVNIVPTVTLDIVKRQKDSTGIPEFTERIIERAVPDINMFNDNIVFHQCTPEDINGLVSNLYAESPSETQIISAMYSGNGGIDAINSLCQQLYNPHGTRLEFVVNGTPNYLDIRENDPIIFVENNWERGVQNGTLGKLLNVGAPKVEVDDGEVSLADVLIDTGEMIPLTVDLLDSLKLSYSISLHKAQGSQFKRIIVPLTDSKMLDNSWIYTALTRAEVKIELVGVKKDFEDAINRCSEADKRDTYLKELLHQELELLAEQVL</sequence>
<keyword evidence="5" id="KW-1185">Reference proteome</keyword>
<feature type="domain" description="AAA+ ATPase" evidence="3">
    <location>
        <begin position="349"/>
        <end position="472"/>
    </location>
</feature>
<dbReference type="CDD" id="cd18809">
    <property type="entry name" value="SF1_C_RecD"/>
    <property type="match status" value="1"/>
</dbReference>
<evidence type="ECO:0000313" key="4">
    <source>
        <dbReference type="EMBL" id="CAH8208318.1"/>
    </source>
</evidence>
<keyword evidence="4" id="KW-0378">Hydrolase</keyword>
<keyword evidence="1" id="KW-0547">Nucleotide-binding</keyword>
<evidence type="ECO:0000256" key="2">
    <source>
        <dbReference type="ARBA" id="ARBA00022840"/>
    </source>
</evidence>
<dbReference type="Pfam" id="PF13604">
    <property type="entry name" value="AAA_30"/>
    <property type="match status" value="1"/>
</dbReference>
<dbReference type="SUPFAM" id="SSF52540">
    <property type="entry name" value="P-loop containing nucleoside triphosphate hydrolases"/>
    <property type="match status" value="2"/>
</dbReference>
<dbReference type="InterPro" id="IPR050534">
    <property type="entry name" value="Coronavir_polyprotein_1ab"/>
</dbReference>
<dbReference type="EMBL" id="CALYLK010000114">
    <property type="protein sequence ID" value="CAH8208318.1"/>
    <property type="molecule type" value="Genomic_DNA"/>
</dbReference>
<dbReference type="GO" id="GO:0008854">
    <property type="term" value="F:exodeoxyribonuclease V activity"/>
    <property type="evidence" value="ECO:0007669"/>
    <property type="project" value="UniProtKB-EC"/>
</dbReference>
<organism evidence="4 5">
    <name type="scientific">Vibrio aestuarianus</name>
    <dbReference type="NCBI Taxonomy" id="28171"/>
    <lineage>
        <taxon>Bacteria</taxon>
        <taxon>Pseudomonadati</taxon>
        <taxon>Pseudomonadota</taxon>
        <taxon>Gammaproteobacteria</taxon>
        <taxon>Vibrionales</taxon>
        <taxon>Vibrionaceae</taxon>
        <taxon>Vibrio</taxon>
    </lineage>
</organism>
<dbReference type="RefSeq" id="WP_168786423.1">
    <property type="nucleotide sequence ID" value="NZ_CALYLF010000106.1"/>
</dbReference>
<dbReference type="CDD" id="cd17933">
    <property type="entry name" value="DEXSc_RecD-like"/>
    <property type="match status" value="1"/>
</dbReference>
<evidence type="ECO:0000313" key="5">
    <source>
        <dbReference type="Proteomes" id="UP001152658"/>
    </source>
</evidence>
<protein>
    <submittedName>
        <fullName evidence="4">Exodeoxyribonuclease V alpha chain</fullName>
        <ecNumber evidence="4">3.1.11.5</ecNumber>
    </submittedName>
</protein>
<dbReference type="Gene3D" id="1.10.10.2220">
    <property type="match status" value="1"/>
</dbReference>
<proteinExistence type="predicted"/>
<dbReference type="InterPro" id="IPR029493">
    <property type="entry name" value="RecD2-like_HHH"/>
</dbReference>
<dbReference type="PANTHER" id="PTHR43788:SF6">
    <property type="entry name" value="DNA HELICASE B"/>
    <property type="match status" value="1"/>
</dbReference>
<dbReference type="Pfam" id="PF14490">
    <property type="entry name" value="HHH_RecD2"/>
    <property type="match status" value="1"/>
</dbReference>
<dbReference type="Gene3D" id="2.30.30.940">
    <property type="match status" value="1"/>
</dbReference>
<dbReference type="InterPro" id="IPR027785">
    <property type="entry name" value="UvrD-like_helicase_C"/>
</dbReference>
<evidence type="ECO:0000256" key="1">
    <source>
        <dbReference type="ARBA" id="ARBA00022741"/>
    </source>
</evidence>
<gene>
    <name evidence="4" type="ORF">VAE063_750006</name>
</gene>
<dbReference type="EC" id="3.1.11.5" evidence="4"/>
<dbReference type="Proteomes" id="UP001152658">
    <property type="component" value="Unassembled WGS sequence"/>
</dbReference>